<reference evidence="2" key="1">
    <citation type="submission" date="2019-12" db="EMBL/GenBank/DDBJ databases">
        <authorList>
            <person name="Cremers G."/>
        </authorList>
    </citation>
    <scope>NUCLEOTIDE SEQUENCE</scope>
    <source>
        <strain evidence="2">Mbul1</strain>
    </source>
</reference>
<gene>
    <name evidence="2" type="ORF">MBUL_04440</name>
</gene>
<evidence type="ECO:0000259" key="1">
    <source>
        <dbReference type="Pfam" id="PF22677"/>
    </source>
</evidence>
<proteinExistence type="predicted"/>
<dbReference type="InterPro" id="IPR053863">
    <property type="entry name" value="Glyoxy/Ble-like_N"/>
</dbReference>
<name>A0A679JGE7_9HYPH</name>
<evidence type="ECO:0000313" key="2">
    <source>
        <dbReference type="EMBL" id="CAA2107993.1"/>
    </source>
</evidence>
<dbReference type="PANTHER" id="PTHR36503">
    <property type="entry name" value="BLR2520 PROTEIN"/>
    <property type="match status" value="1"/>
</dbReference>
<dbReference type="AlphaFoldDB" id="A0A679JGE7"/>
<dbReference type="InterPro" id="IPR029068">
    <property type="entry name" value="Glyas_Bleomycin-R_OHBP_Dase"/>
</dbReference>
<dbReference type="Gene3D" id="3.10.180.10">
    <property type="entry name" value="2,3-Dihydroxybiphenyl 1,2-Dioxygenase, domain 1"/>
    <property type="match status" value="1"/>
</dbReference>
<dbReference type="EMBL" id="LR743504">
    <property type="protein sequence ID" value="CAA2107993.1"/>
    <property type="molecule type" value="Genomic_DNA"/>
</dbReference>
<sequence length="135" mass="14937">MRMIFVNLPVKDLEASKTFFGALGFTFNPAFTDENAACMVVSDSIFVMLLTEARFRDFITGDICDASKATEVLTCLSCESRQEVDDTLAKALAAGAKPWKPNMDYGFMYGCSFQDTDGHVWELMHMDPAAIPPQS</sequence>
<accession>A0A679JGE7</accession>
<dbReference type="SUPFAM" id="SSF54593">
    <property type="entry name" value="Glyoxalase/Bleomycin resistance protein/Dihydroxybiphenyl dioxygenase"/>
    <property type="match status" value="1"/>
</dbReference>
<organism evidence="2">
    <name type="scientific">Methylobacterium bullatum</name>
    <dbReference type="NCBI Taxonomy" id="570505"/>
    <lineage>
        <taxon>Bacteria</taxon>
        <taxon>Pseudomonadati</taxon>
        <taxon>Pseudomonadota</taxon>
        <taxon>Alphaproteobacteria</taxon>
        <taxon>Hyphomicrobiales</taxon>
        <taxon>Methylobacteriaceae</taxon>
        <taxon>Methylobacterium</taxon>
    </lineage>
</organism>
<dbReference type="Pfam" id="PF22677">
    <property type="entry name" value="Ble-like_N"/>
    <property type="match status" value="1"/>
</dbReference>
<dbReference type="PANTHER" id="PTHR36503:SF2">
    <property type="entry name" value="BLR2408 PROTEIN"/>
    <property type="match status" value="1"/>
</dbReference>
<feature type="domain" description="Glyoxalase/Bleomycin resistance-like N-terminal" evidence="1">
    <location>
        <begin position="2"/>
        <end position="42"/>
    </location>
</feature>
<protein>
    <recommendedName>
        <fullName evidence="1">Glyoxalase/Bleomycin resistance-like N-terminal domain-containing protein</fullName>
    </recommendedName>
</protein>